<keyword evidence="3" id="KW-1015">Disulfide bond</keyword>
<dbReference type="SMART" id="SM00452">
    <property type="entry name" value="STI"/>
    <property type="match status" value="1"/>
</dbReference>
<dbReference type="Gene3D" id="2.80.10.50">
    <property type="match status" value="1"/>
</dbReference>
<accession>A0AAN9R9I2</accession>
<evidence type="ECO:0000256" key="1">
    <source>
        <dbReference type="ARBA" id="ARBA00022690"/>
    </source>
</evidence>
<feature type="chain" id="PRO_5043002599" evidence="4">
    <location>
        <begin position="28"/>
        <end position="205"/>
    </location>
</feature>
<evidence type="ECO:0000313" key="6">
    <source>
        <dbReference type="Proteomes" id="UP001374584"/>
    </source>
</evidence>
<keyword evidence="2" id="KW-0722">Serine protease inhibitor</keyword>
<evidence type="ECO:0000256" key="2">
    <source>
        <dbReference type="ARBA" id="ARBA00022900"/>
    </source>
</evidence>
<dbReference type="CDD" id="cd23376">
    <property type="entry name" value="beta-trefoil_STI_DrTI"/>
    <property type="match status" value="1"/>
</dbReference>
<keyword evidence="4" id="KW-0732">Signal</keyword>
<dbReference type="Proteomes" id="UP001374584">
    <property type="component" value="Unassembled WGS sequence"/>
</dbReference>
<dbReference type="GO" id="GO:0004867">
    <property type="term" value="F:serine-type endopeptidase inhibitor activity"/>
    <property type="evidence" value="ECO:0007669"/>
    <property type="project" value="UniProtKB-KW"/>
</dbReference>
<dbReference type="PANTHER" id="PTHR33107:SF21">
    <property type="entry name" value="KUNITZ FAMILY TRYPSIN AND PROTEASE INHIBITOR PROTEIN"/>
    <property type="match status" value="1"/>
</dbReference>
<gene>
    <name evidence="5" type="ORF">VNO80_12739</name>
</gene>
<reference evidence="5 6" key="1">
    <citation type="submission" date="2024-01" db="EMBL/GenBank/DDBJ databases">
        <title>The genomes of 5 underutilized Papilionoideae crops provide insights into root nodulation and disease resistanc.</title>
        <authorList>
            <person name="Jiang F."/>
        </authorList>
    </citation>
    <scope>NUCLEOTIDE SEQUENCE [LARGE SCALE GENOMIC DNA]</scope>
    <source>
        <strain evidence="5">JINMINGXINNONG_FW02</strain>
        <tissue evidence="5">Leaves</tissue>
    </source>
</reference>
<evidence type="ECO:0000256" key="3">
    <source>
        <dbReference type="ARBA" id="ARBA00023157"/>
    </source>
</evidence>
<dbReference type="InterPro" id="IPR011065">
    <property type="entry name" value="Kunitz_inhibitor_STI-like_sf"/>
</dbReference>
<organism evidence="5 6">
    <name type="scientific">Phaseolus coccineus</name>
    <name type="common">Scarlet runner bean</name>
    <name type="synonym">Phaseolus multiflorus</name>
    <dbReference type="NCBI Taxonomy" id="3886"/>
    <lineage>
        <taxon>Eukaryota</taxon>
        <taxon>Viridiplantae</taxon>
        <taxon>Streptophyta</taxon>
        <taxon>Embryophyta</taxon>
        <taxon>Tracheophyta</taxon>
        <taxon>Spermatophyta</taxon>
        <taxon>Magnoliopsida</taxon>
        <taxon>eudicotyledons</taxon>
        <taxon>Gunneridae</taxon>
        <taxon>Pentapetalae</taxon>
        <taxon>rosids</taxon>
        <taxon>fabids</taxon>
        <taxon>Fabales</taxon>
        <taxon>Fabaceae</taxon>
        <taxon>Papilionoideae</taxon>
        <taxon>50 kb inversion clade</taxon>
        <taxon>NPAAA clade</taxon>
        <taxon>indigoferoid/millettioid clade</taxon>
        <taxon>Phaseoleae</taxon>
        <taxon>Phaseolus</taxon>
    </lineage>
</organism>
<proteinExistence type="predicted"/>
<evidence type="ECO:0000313" key="5">
    <source>
        <dbReference type="EMBL" id="KAK7364232.1"/>
    </source>
</evidence>
<keyword evidence="6" id="KW-1185">Reference proteome</keyword>
<comment type="caution">
    <text evidence="5">The sequence shown here is derived from an EMBL/GenBank/DDBJ whole genome shotgun (WGS) entry which is preliminary data.</text>
</comment>
<dbReference type="EMBL" id="JAYMYR010000005">
    <property type="protein sequence ID" value="KAK7364232.1"/>
    <property type="molecule type" value="Genomic_DNA"/>
</dbReference>
<keyword evidence="1" id="KW-0646">Protease inhibitor</keyword>
<dbReference type="Pfam" id="PF00197">
    <property type="entry name" value="Kunitz_legume"/>
    <property type="match status" value="1"/>
</dbReference>
<evidence type="ECO:0000256" key="4">
    <source>
        <dbReference type="SAM" id="SignalP"/>
    </source>
</evidence>
<feature type="signal peptide" evidence="4">
    <location>
        <begin position="1"/>
        <end position="27"/>
    </location>
</feature>
<name>A0AAN9R9I2_PHACN</name>
<protein>
    <submittedName>
        <fullName evidence="5">Uncharacterized protein</fullName>
    </submittedName>
</protein>
<dbReference type="InterPro" id="IPR002160">
    <property type="entry name" value="Prot_inh_Kunz-lg"/>
</dbReference>
<dbReference type="AlphaFoldDB" id="A0AAN9R9I2"/>
<sequence length="205" mass="21388">MESALSSSLSLCFLLFAFTTNFPLAFSGAPEKVTDSQGRPISGAGKYYISHVNGGPTGGGGLFLAQTGNSKCQVTILQDYYDGHRGLAVKLSTQGAGSGGGVLTETPLDVAVDFKPSCASSSKWVVVADNFSQKWVGIGGASDHPGAKIITGTLKIEKYNEGYKFVFCVSTTTCSDIGTFDDGETGKRLILTNNAPFKIAFVSAS</sequence>
<dbReference type="PRINTS" id="PR00291">
    <property type="entry name" value="KUNITZINHBTR"/>
</dbReference>
<dbReference type="SUPFAM" id="SSF50386">
    <property type="entry name" value="STI-like"/>
    <property type="match status" value="1"/>
</dbReference>
<dbReference type="PANTHER" id="PTHR33107">
    <property type="entry name" value="KUNITZ TRYPSIN INHIBITOR 2"/>
    <property type="match status" value="1"/>
</dbReference>